<dbReference type="SUPFAM" id="SSF81296">
    <property type="entry name" value="E set domains"/>
    <property type="match status" value="1"/>
</dbReference>
<dbReference type="Pfam" id="PF02221">
    <property type="entry name" value="E1_DerP2_DerF2"/>
    <property type="match status" value="1"/>
</dbReference>
<dbReference type="SMART" id="SM00737">
    <property type="entry name" value="ML"/>
    <property type="match status" value="1"/>
</dbReference>
<feature type="chain" id="PRO_5009115805" evidence="4">
    <location>
        <begin position="23"/>
        <end position="156"/>
    </location>
</feature>
<evidence type="ECO:0000259" key="5">
    <source>
        <dbReference type="SMART" id="SM00737"/>
    </source>
</evidence>
<comment type="subcellular location">
    <subcellularLocation>
        <location evidence="1">Secreted</location>
    </subcellularLocation>
</comment>
<evidence type="ECO:0000256" key="3">
    <source>
        <dbReference type="ARBA" id="ARBA00022525"/>
    </source>
</evidence>
<dbReference type="GO" id="GO:0005576">
    <property type="term" value="C:extracellular region"/>
    <property type="evidence" value="ECO:0007669"/>
    <property type="project" value="UniProtKB-SubCell"/>
</dbReference>
<reference evidence="6" key="1">
    <citation type="journal article" date="2017" name="Front. Cell. Infect. Microbiol.">
        <title>The Distinct Transcriptional Response of the Midgut of Amblyomma sculptum and Amblyomma aureolatum Ticks to Rickettsia rickettsii Correlates to Their Differences in Susceptibility to Infection.</title>
        <authorList>
            <person name="Martins L.A."/>
            <person name="Galletti M.F.B.M."/>
            <person name="Ribeiro J.M."/>
            <person name="Fujita A."/>
            <person name="Costa F.B."/>
            <person name="Labruna M.B."/>
            <person name="Daffre S."/>
            <person name="Fogaca A.C."/>
        </authorList>
    </citation>
    <scope>NUCLEOTIDE SEQUENCE</scope>
</reference>
<evidence type="ECO:0000256" key="1">
    <source>
        <dbReference type="ARBA" id="ARBA00004613"/>
    </source>
</evidence>
<dbReference type="EMBL" id="GFAC01006608">
    <property type="protein sequence ID" value="JAT92580.1"/>
    <property type="molecule type" value="mRNA"/>
</dbReference>
<accession>A0A1E1WZY1</accession>
<keyword evidence="3" id="KW-0964">Secreted</keyword>
<proteinExistence type="evidence at transcript level"/>
<comment type="similarity">
    <text evidence="2">Belongs to the NPC2 family.</text>
</comment>
<name>A0A1E1WZY1_9ACAR</name>
<dbReference type="InterPro" id="IPR014756">
    <property type="entry name" value="Ig_E-set"/>
</dbReference>
<protein>
    <submittedName>
        <fullName evidence="6">Putative ml domain-containing protein</fullName>
    </submittedName>
</protein>
<dbReference type="FunFam" id="2.60.40.770:FF:000001">
    <property type="entry name" value="NPC intracellular cholesterol transporter 2"/>
    <property type="match status" value="1"/>
</dbReference>
<dbReference type="Gene3D" id="2.60.40.770">
    <property type="match status" value="1"/>
</dbReference>
<dbReference type="AlphaFoldDB" id="A0A1E1WZY1"/>
<evidence type="ECO:0000256" key="2">
    <source>
        <dbReference type="ARBA" id="ARBA00006370"/>
    </source>
</evidence>
<dbReference type="InterPro" id="IPR003172">
    <property type="entry name" value="ML_dom"/>
</dbReference>
<dbReference type="PANTHER" id="PTHR11306">
    <property type="entry name" value="NIEMANN PICK TYPE C2 PROTEIN NPC2-RELATED"/>
    <property type="match status" value="1"/>
</dbReference>
<dbReference type="GO" id="GO:0032934">
    <property type="term" value="F:sterol binding"/>
    <property type="evidence" value="ECO:0007669"/>
    <property type="project" value="InterPro"/>
</dbReference>
<dbReference type="InterPro" id="IPR039670">
    <property type="entry name" value="NPC2-like"/>
</dbReference>
<keyword evidence="4" id="KW-0732">Signal</keyword>
<feature type="signal peptide" evidence="4">
    <location>
        <begin position="1"/>
        <end position="22"/>
    </location>
</feature>
<dbReference type="PANTHER" id="PTHR11306:SF7">
    <property type="entry name" value="AGAP002848-PA"/>
    <property type="match status" value="1"/>
</dbReference>
<evidence type="ECO:0000313" key="6">
    <source>
        <dbReference type="EMBL" id="JAT92580.1"/>
    </source>
</evidence>
<evidence type="ECO:0000256" key="4">
    <source>
        <dbReference type="SAM" id="SignalP"/>
    </source>
</evidence>
<dbReference type="GO" id="GO:0015918">
    <property type="term" value="P:sterol transport"/>
    <property type="evidence" value="ECO:0007669"/>
    <property type="project" value="InterPro"/>
</dbReference>
<organism evidence="6">
    <name type="scientific">Amblyomma aureolatum</name>
    <dbReference type="NCBI Taxonomy" id="187763"/>
    <lineage>
        <taxon>Eukaryota</taxon>
        <taxon>Metazoa</taxon>
        <taxon>Ecdysozoa</taxon>
        <taxon>Arthropoda</taxon>
        <taxon>Chelicerata</taxon>
        <taxon>Arachnida</taxon>
        <taxon>Acari</taxon>
        <taxon>Parasitiformes</taxon>
        <taxon>Ixodida</taxon>
        <taxon>Ixodoidea</taxon>
        <taxon>Ixodidae</taxon>
        <taxon>Amblyomminae</taxon>
        <taxon>Amblyomma</taxon>
    </lineage>
</organism>
<feature type="domain" description="MD-2-related lipid-recognition" evidence="5">
    <location>
        <begin position="29"/>
        <end position="152"/>
    </location>
</feature>
<sequence length="156" mass="16724">MARHCASLVLCLVAFAAPVVFGELSTVNVEACSDGSTSLVDAVRISHCSSFPCSVTLADKPKVEIDFRAAHDSKTLRVRVLGAIGDMAPQPFPQFKTDACNFMGVSCPLKAGEKYTAKFELTMSPTFPPVVGKAVFKGQDAAGEFFCFNVPVEFKH</sequence>